<dbReference type="SUPFAM" id="SSF103088">
    <property type="entry name" value="OmpA-like"/>
    <property type="match status" value="1"/>
</dbReference>
<name>A0ABU2H7Z7_9ACTN</name>
<comment type="caution">
    <text evidence="8">The sequence shown here is derived from an EMBL/GenBank/DDBJ whole genome shotgun (WGS) entry which is preliminary data.</text>
</comment>
<dbReference type="Proteomes" id="UP001250214">
    <property type="component" value="Unassembled WGS sequence"/>
</dbReference>
<sequence length="520" mass="56973">MVRTRPIAATALLTMGSLLLGGCTLFEDDGPPPVEEEFPYTREGRIFQDTGNDEVMRFSITALERTPEHTVLHYEVDYPDGFVGANRNLAMPNTLVDPITGRVYREYVDPDGLKYGSVSPNGDGLYPVHDGVTNEYRRYFPPLPDEVGQVTFVGSGLGAMTGIPVQDVDEEQPAPENPNGADHLSPDNPPSENLTFENRPPDDDAEAEEGWVESFVDSEVASITRDGDTETISLHSDVMFEFDESELTADAEEVVREAAQSMTHSVSPDDPEITVVGHTDGIGSDSYNQNLSEERAETVRDLLQEELEGNYTYLVEGRGSTEPIAVEGGDDDEEARARNRRVEFSYQVVESTDDEDVEEDTSDGLGVAQRTVHWPAPFAEDHGDVAATAERDDVRLDVYPLRRDGSYVIGTISLTNTTDEPVLPNMGGLEDREAGGPDQFSSGSLGGFQLLDPETDLVRYVSQMTLDDGRTANFAEEVHELQPGNTYDLVAVFPAPPAEVEDLTLRAGPFGELEEIPVED</sequence>
<dbReference type="InterPro" id="IPR036737">
    <property type="entry name" value="OmpA-like_sf"/>
</dbReference>
<evidence type="ECO:0000256" key="5">
    <source>
        <dbReference type="SAM" id="MobiDB-lite"/>
    </source>
</evidence>
<feature type="chain" id="PRO_5046550390" evidence="6">
    <location>
        <begin position="22"/>
        <end position="520"/>
    </location>
</feature>
<dbReference type="PROSITE" id="PS51257">
    <property type="entry name" value="PROKAR_LIPOPROTEIN"/>
    <property type="match status" value="1"/>
</dbReference>
<comment type="subcellular location">
    <subcellularLocation>
        <location evidence="1">Cell outer membrane</location>
    </subcellularLocation>
</comment>
<dbReference type="RefSeq" id="WP_310912996.1">
    <property type="nucleotide sequence ID" value="NZ_JAVLVT010000006.1"/>
</dbReference>
<dbReference type="PRINTS" id="PR01021">
    <property type="entry name" value="OMPADOMAIN"/>
</dbReference>
<dbReference type="PROSITE" id="PS51123">
    <property type="entry name" value="OMPA_2"/>
    <property type="match status" value="1"/>
</dbReference>
<dbReference type="PANTHER" id="PTHR30329:SF21">
    <property type="entry name" value="LIPOPROTEIN YIAD-RELATED"/>
    <property type="match status" value="1"/>
</dbReference>
<dbReference type="InterPro" id="IPR050330">
    <property type="entry name" value="Bact_OuterMem_StrucFunc"/>
</dbReference>
<evidence type="ECO:0000313" key="9">
    <source>
        <dbReference type="Proteomes" id="UP001250214"/>
    </source>
</evidence>
<evidence type="ECO:0000313" key="8">
    <source>
        <dbReference type="EMBL" id="MDS1271436.1"/>
    </source>
</evidence>
<organism evidence="8 9">
    <name type="scientific">Lipingzhangella rawalii</name>
    <dbReference type="NCBI Taxonomy" id="2055835"/>
    <lineage>
        <taxon>Bacteria</taxon>
        <taxon>Bacillati</taxon>
        <taxon>Actinomycetota</taxon>
        <taxon>Actinomycetes</taxon>
        <taxon>Streptosporangiales</taxon>
        <taxon>Nocardiopsidaceae</taxon>
        <taxon>Lipingzhangella</taxon>
    </lineage>
</organism>
<evidence type="ECO:0000256" key="2">
    <source>
        <dbReference type="ARBA" id="ARBA00023136"/>
    </source>
</evidence>
<protein>
    <submittedName>
        <fullName evidence="8">OmpA family protein</fullName>
    </submittedName>
</protein>
<keyword evidence="9" id="KW-1185">Reference proteome</keyword>
<dbReference type="Gene3D" id="3.30.1330.60">
    <property type="entry name" value="OmpA-like domain"/>
    <property type="match status" value="1"/>
</dbReference>
<evidence type="ECO:0000256" key="3">
    <source>
        <dbReference type="ARBA" id="ARBA00023237"/>
    </source>
</evidence>
<gene>
    <name evidence="8" type="ORF">RIF23_14145</name>
</gene>
<evidence type="ECO:0000259" key="7">
    <source>
        <dbReference type="PROSITE" id="PS51123"/>
    </source>
</evidence>
<accession>A0ABU2H7Z7</accession>
<dbReference type="CDD" id="cd07185">
    <property type="entry name" value="OmpA_C-like"/>
    <property type="match status" value="1"/>
</dbReference>
<feature type="region of interest" description="Disordered" evidence="5">
    <location>
        <begin position="169"/>
        <end position="209"/>
    </location>
</feature>
<keyword evidence="2 4" id="KW-0472">Membrane</keyword>
<dbReference type="InterPro" id="IPR006664">
    <property type="entry name" value="OMP_bac"/>
</dbReference>
<keyword evidence="3" id="KW-0998">Cell outer membrane</keyword>
<dbReference type="InterPro" id="IPR006665">
    <property type="entry name" value="OmpA-like"/>
</dbReference>
<feature type="domain" description="OmpA-like" evidence="7">
    <location>
        <begin position="227"/>
        <end position="350"/>
    </location>
</feature>
<dbReference type="Pfam" id="PF00691">
    <property type="entry name" value="OmpA"/>
    <property type="match status" value="1"/>
</dbReference>
<keyword evidence="6" id="KW-0732">Signal</keyword>
<evidence type="ECO:0000256" key="6">
    <source>
        <dbReference type="SAM" id="SignalP"/>
    </source>
</evidence>
<dbReference type="EMBL" id="JAVLVT010000006">
    <property type="protein sequence ID" value="MDS1271436.1"/>
    <property type="molecule type" value="Genomic_DNA"/>
</dbReference>
<reference evidence="9" key="1">
    <citation type="submission" date="2023-07" db="EMBL/GenBank/DDBJ databases">
        <title>Novel species in the genus Lipingzhangella isolated from Sambhar Salt Lake.</title>
        <authorList>
            <person name="Jiya N."/>
            <person name="Kajale S."/>
            <person name="Sharma A."/>
        </authorList>
    </citation>
    <scope>NUCLEOTIDE SEQUENCE [LARGE SCALE GENOMIC DNA]</scope>
    <source>
        <strain evidence="9">LS1_29</strain>
    </source>
</reference>
<evidence type="ECO:0000256" key="4">
    <source>
        <dbReference type="PROSITE-ProRule" id="PRU00473"/>
    </source>
</evidence>
<feature type="signal peptide" evidence="6">
    <location>
        <begin position="1"/>
        <end position="21"/>
    </location>
</feature>
<proteinExistence type="predicted"/>
<dbReference type="PANTHER" id="PTHR30329">
    <property type="entry name" value="STATOR ELEMENT OF FLAGELLAR MOTOR COMPLEX"/>
    <property type="match status" value="1"/>
</dbReference>
<evidence type="ECO:0000256" key="1">
    <source>
        <dbReference type="ARBA" id="ARBA00004442"/>
    </source>
</evidence>